<dbReference type="PANTHER" id="PTHR47219:SF9">
    <property type="entry name" value="GTPASE ACTIVATING PROTEIN AND CENTROSOME-ASSOCIATED, ISOFORM B"/>
    <property type="match status" value="1"/>
</dbReference>
<dbReference type="InterPro" id="IPR035969">
    <property type="entry name" value="Rab-GAP_TBC_sf"/>
</dbReference>
<dbReference type="PANTHER" id="PTHR47219">
    <property type="entry name" value="RAB GTPASE-ACTIVATING PROTEIN 1-LIKE"/>
    <property type="match status" value="1"/>
</dbReference>
<dbReference type="Gene3D" id="1.10.8.270">
    <property type="entry name" value="putative rabgap domain of human tbc1 domain family member 14 like domains"/>
    <property type="match status" value="1"/>
</dbReference>
<dbReference type="GO" id="GO:0031267">
    <property type="term" value="F:small GTPase binding"/>
    <property type="evidence" value="ECO:0007669"/>
    <property type="project" value="TreeGrafter"/>
</dbReference>
<reference evidence="3 4" key="1">
    <citation type="submission" date="2016-04" db="EMBL/GenBank/DDBJ databases">
        <title>Evolutionary innovation and constraint leading to complex multicellularity in the Ascomycota.</title>
        <authorList>
            <person name="Cisse O."/>
            <person name="Nguyen A."/>
            <person name="Hewitt D.A."/>
            <person name="Jedd G."/>
            <person name="Stajich J.E."/>
        </authorList>
    </citation>
    <scope>NUCLEOTIDE SEQUENCE [LARGE SCALE GENOMIC DNA]</scope>
    <source>
        <strain evidence="3 4">DAH-3</strain>
    </source>
</reference>
<evidence type="ECO:0000259" key="2">
    <source>
        <dbReference type="PROSITE" id="PS50086"/>
    </source>
</evidence>
<comment type="caution">
    <text evidence="3">The sequence shown here is derived from an EMBL/GenBank/DDBJ whole genome shotgun (WGS) entry which is preliminary data.</text>
</comment>
<dbReference type="FunFam" id="1.10.8.270:FF:000023">
    <property type="entry name" value="TBC domain-containing protein C1778.09"/>
    <property type="match status" value="1"/>
</dbReference>
<accession>A0A1U7LMV3</accession>
<feature type="region of interest" description="Disordered" evidence="1">
    <location>
        <begin position="1"/>
        <end position="27"/>
    </location>
</feature>
<evidence type="ECO:0000256" key="1">
    <source>
        <dbReference type="SAM" id="MobiDB-lite"/>
    </source>
</evidence>
<name>A0A1U7LMV3_NEOID</name>
<dbReference type="OrthoDB" id="294251at2759"/>
<feature type="domain" description="Rab-GAP TBC" evidence="2">
    <location>
        <begin position="119"/>
        <end position="312"/>
    </location>
</feature>
<dbReference type="PROSITE" id="PS50086">
    <property type="entry name" value="TBC_RABGAP"/>
    <property type="match status" value="1"/>
</dbReference>
<dbReference type="Proteomes" id="UP000186594">
    <property type="component" value="Unassembled WGS sequence"/>
</dbReference>
<evidence type="ECO:0000313" key="3">
    <source>
        <dbReference type="EMBL" id="OLL23984.1"/>
    </source>
</evidence>
<gene>
    <name evidence="3" type="ORF">NEOLI_002217</name>
</gene>
<dbReference type="Pfam" id="PF00566">
    <property type="entry name" value="RabGAP-TBC"/>
    <property type="match status" value="1"/>
</dbReference>
<dbReference type="AlphaFoldDB" id="A0A1U7LMV3"/>
<dbReference type="Gene3D" id="1.10.472.80">
    <property type="entry name" value="Ypt/Rab-GAP domain of gyp1p, domain 3"/>
    <property type="match status" value="1"/>
</dbReference>
<protein>
    <submittedName>
        <fullName evidence="3">TBC domain-containing protein</fullName>
    </submittedName>
</protein>
<dbReference type="STRING" id="1198029.A0A1U7LMV3"/>
<keyword evidence="4" id="KW-1185">Reference proteome</keyword>
<dbReference type="InterPro" id="IPR050302">
    <property type="entry name" value="Rab_GAP_TBC_domain"/>
</dbReference>
<dbReference type="EMBL" id="LXFE01001045">
    <property type="protein sequence ID" value="OLL23984.1"/>
    <property type="molecule type" value="Genomic_DNA"/>
</dbReference>
<proteinExistence type="predicted"/>
<feature type="compositionally biased region" description="Polar residues" evidence="1">
    <location>
        <begin position="78"/>
        <end position="90"/>
    </location>
</feature>
<feature type="region of interest" description="Disordered" evidence="1">
    <location>
        <begin position="42"/>
        <end position="96"/>
    </location>
</feature>
<dbReference type="SMART" id="SM00164">
    <property type="entry name" value="TBC"/>
    <property type="match status" value="1"/>
</dbReference>
<organism evidence="3 4">
    <name type="scientific">Neolecta irregularis (strain DAH-3)</name>
    <dbReference type="NCBI Taxonomy" id="1198029"/>
    <lineage>
        <taxon>Eukaryota</taxon>
        <taxon>Fungi</taxon>
        <taxon>Dikarya</taxon>
        <taxon>Ascomycota</taxon>
        <taxon>Taphrinomycotina</taxon>
        <taxon>Neolectales</taxon>
        <taxon>Neolectaceae</taxon>
        <taxon>Neolecta</taxon>
    </lineage>
</organism>
<dbReference type="GO" id="GO:0005096">
    <property type="term" value="F:GTPase activator activity"/>
    <property type="evidence" value="ECO:0007669"/>
    <property type="project" value="TreeGrafter"/>
</dbReference>
<evidence type="ECO:0000313" key="4">
    <source>
        <dbReference type="Proteomes" id="UP000186594"/>
    </source>
</evidence>
<dbReference type="SUPFAM" id="SSF47923">
    <property type="entry name" value="Ypt/Rab-GAP domain of gyp1p"/>
    <property type="match status" value="2"/>
</dbReference>
<dbReference type="InterPro" id="IPR000195">
    <property type="entry name" value="Rab-GAP-TBC_dom"/>
</dbReference>
<sequence>MDEPRSDSVQDASLRVRSAYSQPDSGALEDWQDLDLAHIDRCGPPNLHLTPGTASTRTAFSSPGSHPPAKHSAPSSGQQWQSSPTQTQAPPTFPSQNPPKYLPLPCICLLLLTHRTFKGIPDCWRASAWHAFLSASASASAHNRKSDAELACLYKVYIATPSIYDVQIDLDVPRTVQGHVLFRHRYSGGQRLLFQVLHSISLMFPHIGYVQGMASLVATLLCYYNEESAFIMLVRMFQERHLDRLYEPGFTSLKSIFEDFNSKLSTRKLGKILNSLGIHPSIYLTTWYLTLFNYSVPFHTQLRMWDIFMLLDDPDSLLQATSLALLHSLKHQLVNADFERAMDLLSKRVLIENDDVLMRRVKIELNAIESESIRRKFAIRFDRLRES</sequence>